<gene>
    <name evidence="1" type="primary">WBGene00092666</name>
</gene>
<dbReference type="Proteomes" id="UP000005239">
    <property type="component" value="Unassembled WGS sequence"/>
</dbReference>
<accession>A0A2A6CX40</accession>
<dbReference type="AlphaFoldDB" id="A0A2A6CX40"/>
<reference evidence="2" key="1">
    <citation type="journal article" date="2008" name="Nat. Genet.">
        <title>The Pristionchus pacificus genome provides a unique perspective on nematode lifestyle and parasitism.</title>
        <authorList>
            <person name="Dieterich C."/>
            <person name="Clifton S.W."/>
            <person name="Schuster L.N."/>
            <person name="Chinwalla A."/>
            <person name="Delehaunty K."/>
            <person name="Dinkelacker I."/>
            <person name="Fulton L."/>
            <person name="Fulton R."/>
            <person name="Godfrey J."/>
            <person name="Minx P."/>
            <person name="Mitreva M."/>
            <person name="Roeseler W."/>
            <person name="Tian H."/>
            <person name="Witte H."/>
            <person name="Yang S.P."/>
            <person name="Wilson R.K."/>
            <person name="Sommer R.J."/>
        </authorList>
    </citation>
    <scope>NUCLEOTIDE SEQUENCE [LARGE SCALE GENOMIC DNA]</scope>
    <source>
        <strain evidence="2">PS312</strain>
    </source>
</reference>
<reference evidence="1" key="2">
    <citation type="submission" date="2022-06" db="UniProtKB">
        <authorList>
            <consortium name="EnsemblMetazoa"/>
        </authorList>
    </citation>
    <scope>IDENTIFICATION</scope>
    <source>
        <strain evidence="1">PS312</strain>
    </source>
</reference>
<proteinExistence type="predicted"/>
<name>A0A2A6CX40_PRIPA</name>
<evidence type="ECO:0000313" key="2">
    <source>
        <dbReference type="Proteomes" id="UP000005239"/>
    </source>
</evidence>
<sequence>MKLFFFLIFLYVLPCAISGKAEVSDDNLLSRKWIKLMETEKPSTREEILEIACFAWACHFKNTKGCRAECNKLAGLRLNVSEEDSMDAYDGDDAKLCTAE</sequence>
<keyword evidence="2" id="KW-1185">Reference proteome</keyword>
<accession>A0A8R1Y6I5</accession>
<organism evidence="1 2">
    <name type="scientific">Pristionchus pacificus</name>
    <name type="common">Parasitic nematode worm</name>
    <dbReference type="NCBI Taxonomy" id="54126"/>
    <lineage>
        <taxon>Eukaryota</taxon>
        <taxon>Metazoa</taxon>
        <taxon>Ecdysozoa</taxon>
        <taxon>Nematoda</taxon>
        <taxon>Chromadorea</taxon>
        <taxon>Rhabditida</taxon>
        <taxon>Rhabditina</taxon>
        <taxon>Diplogasteromorpha</taxon>
        <taxon>Diplogasteroidea</taxon>
        <taxon>Neodiplogasteridae</taxon>
        <taxon>Pristionchus</taxon>
    </lineage>
</organism>
<evidence type="ECO:0000313" key="1">
    <source>
        <dbReference type="EnsemblMetazoa" id="PPA03112.1"/>
    </source>
</evidence>
<dbReference type="EnsemblMetazoa" id="PPA03112.1">
    <property type="protein sequence ID" value="PPA03112.1"/>
    <property type="gene ID" value="WBGene00092666"/>
</dbReference>
<protein>
    <submittedName>
        <fullName evidence="1">Uncharacterized protein</fullName>
    </submittedName>
</protein>